<organism evidence="2 3">
    <name type="scientific">Lacticaseibacillus thailandensis DSM 22698 = JCM 13996</name>
    <dbReference type="NCBI Taxonomy" id="1423810"/>
    <lineage>
        <taxon>Bacteria</taxon>
        <taxon>Bacillati</taxon>
        <taxon>Bacillota</taxon>
        <taxon>Bacilli</taxon>
        <taxon>Lactobacillales</taxon>
        <taxon>Lactobacillaceae</taxon>
        <taxon>Lacticaseibacillus</taxon>
    </lineage>
</organism>
<comment type="caution">
    <text evidence="2">The sequence shown here is derived from an EMBL/GenBank/DDBJ whole genome shotgun (WGS) entry which is preliminary data.</text>
</comment>
<protein>
    <submittedName>
        <fullName evidence="2">Uncharacterized protein</fullName>
    </submittedName>
</protein>
<evidence type="ECO:0000313" key="3">
    <source>
        <dbReference type="Proteomes" id="UP000051789"/>
    </source>
</evidence>
<feature type="region of interest" description="Disordered" evidence="1">
    <location>
        <begin position="39"/>
        <end position="62"/>
    </location>
</feature>
<gene>
    <name evidence="2" type="ORF">FD19_GL000560</name>
</gene>
<proteinExistence type="predicted"/>
<dbReference type="EMBL" id="AYZK01000001">
    <property type="protein sequence ID" value="KRM88268.1"/>
    <property type="molecule type" value="Genomic_DNA"/>
</dbReference>
<reference evidence="2 3" key="1">
    <citation type="journal article" date="2015" name="Genome Announc.">
        <title>Expanding the biotechnology potential of lactobacilli through comparative genomics of 213 strains and associated genera.</title>
        <authorList>
            <person name="Sun Z."/>
            <person name="Harris H.M."/>
            <person name="McCann A."/>
            <person name="Guo C."/>
            <person name="Argimon S."/>
            <person name="Zhang W."/>
            <person name="Yang X."/>
            <person name="Jeffery I.B."/>
            <person name="Cooney J.C."/>
            <person name="Kagawa T.F."/>
            <person name="Liu W."/>
            <person name="Song Y."/>
            <person name="Salvetti E."/>
            <person name="Wrobel A."/>
            <person name="Rasinkangas P."/>
            <person name="Parkhill J."/>
            <person name="Rea M.C."/>
            <person name="O'Sullivan O."/>
            <person name="Ritari J."/>
            <person name="Douillard F.P."/>
            <person name="Paul Ross R."/>
            <person name="Yang R."/>
            <person name="Briner A.E."/>
            <person name="Felis G.E."/>
            <person name="de Vos W.M."/>
            <person name="Barrangou R."/>
            <person name="Klaenhammer T.R."/>
            <person name="Caufield P.W."/>
            <person name="Cui Y."/>
            <person name="Zhang H."/>
            <person name="O'Toole P.W."/>
        </authorList>
    </citation>
    <scope>NUCLEOTIDE SEQUENCE [LARGE SCALE GENOMIC DNA]</scope>
    <source>
        <strain evidence="2 3">DSM 22698</strain>
    </source>
</reference>
<evidence type="ECO:0000256" key="1">
    <source>
        <dbReference type="SAM" id="MobiDB-lite"/>
    </source>
</evidence>
<accession>A0A0R2CJ22</accession>
<feature type="compositionally biased region" description="Polar residues" evidence="1">
    <location>
        <begin position="39"/>
        <end position="49"/>
    </location>
</feature>
<keyword evidence="3" id="KW-1185">Reference proteome</keyword>
<sequence length="153" mass="16498">MRVLLDVDTLKLDKDGKLSGIDDLPKSLKEADVSKFLFDNTSNTSNRPKPSTPAINVGGNLGTSTGGNGGDSVVDHVAARLAAARFVAKTYKECKYTITGENGTFYPDGTLTVWYYPGIEPTGAKFYAGESVKYYGYVRNGSYLHVAYHATKG</sequence>
<dbReference type="Proteomes" id="UP000051789">
    <property type="component" value="Unassembled WGS sequence"/>
</dbReference>
<dbReference type="AlphaFoldDB" id="A0A0R2CJ22"/>
<name>A0A0R2CJ22_9LACO</name>
<evidence type="ECO:0000313" key="2">
    <source>
        <dbReference type="EMBL" id="KRM88268.1"/>
    </source>
</evidence>
<dbReference type="PATRIC" id="fig|1423810.4.peg.572"/>